<accession>A0A1V9A661</accession>
<organism evidence="2 3">
    <name type="scientific">Saccharomonospora piscinae</name>
    <dbReference type="NCBI Taxonomy" id="687388"/>
    <lineage>
        <taxon>Bacteria</taxon>
        <taxon>Bacillati</taxon>
        <taxon>Actinomycetota</taxon>
        <taxon>Actinomycetes</taxon>
        <taxon>Pseudonocardiales</taxon>
        <taxon>Pseudonocardiaceae</taxon>
        <taxon>Saccharomonospora</taxon>
    </lineage>
</organism>
<dbReference type="PANTHER" id="PTHR16026">
    <property type="entry name" value="CARTILAGE ACIDIC PROTEIN 1"/>
    <property type="match status" value="1"/>
</dbReference>
<dbReference type="STRING" id="1962155.B1813_10355"/>
<feature type="domain" description="ASPIC/UnbV" evidence="1">
    <location>
        <begin position="582"/>
        <end position="636"/>
    </location>
</feature>
<reference evidence="2 3" key="1">
    <citation type="submission" date="2017-02" db="EMBL/GenBank/DDBJ databases">
        <title>Draft genome of Saccharomonospora sp. 154.</title>
        <authorList>
            <person name="Alonso-Carmona G.S."/>
            <person name="De La Haba R."/>
            <person name="Vera-Gargallo B."/>
            <person name="Sandoval-Trujillo A.H."/>
            <person name="Ramirez-Duran N."/>
            <person name="Ventosa A."/>
        </authorList>
    </citation>
    <scope>NUCLEOTIDE SEQUENCE [LARGE SCALE GENOMIC DNA]</scope>
    <source>
        <strain evidence="2 3">LRS4.154</strain>
    </source>
</reference>
<proteinExistence type="predicted"/>
<dbReference type="InterPro" id="IPR027039">
    <property type="entry name" value="Crtac1"/>
</dbReference>
<dbReference type="Pfam" id="PF07593">
    <property type="entry name" value="UnbV_ASPIC"/>
    <property type="match status" value="1"/>
</dbReference>
<gene>
    <name evidence="2" type="ORF">B1813_10355</name>
</gene>
<name>A0A1V9A661_SACPI</name>
<dbReference type="InterPro" id="IPR028994">
    <property type="entry name" value="Integrin_alpha_N"/>
</dbReference>
<sequence>MSADRGRKSVPIFAVVITLVTLYLAGQSAVAVNGADQVAEPYQFREMPIPMPEGYEDQPMKDIRQVNPDYEHIQAWISAIGASVAINDLTGNGRASSLCLVDPRTDDVVVTHTPTAPQQDRFEPFVLDPAPLPYDDTMAPTGCTPGDFNMDGRMDLLVSYWGRTPILYLAKSDATTVSDDAYQRQELVPSNSADGRYHGPKWNTDAVHVSDFDGDGRPDIFIGNYFPDSDVLDPDGMKNVEMMLSMSSGTNAGGGHVLRWHSATSGEQPSASYVPEPKAIPYEAATGWTLAASGADLDGDGLPELYIANDFGHDHLLHNRSTPGSIRFGLAEGSGSPLTPKSFVLGDDSFKGMGVDFGDPTSKGSFDIMVSNITVAWGLQESNYLWENQTGSTAEMRERLAAGEAPFTQRAEEYGLAWTGWCWDVKFGDFLNDGDLAIVQADGFIKGERNRWNWLQELATVNDVLMSNPAMWPNMQEGDDLAGDDVLAFYAQKPDGRYVNISEQLGLDVPVPSRAIATGDTTGTGALDFAVARQWAPPSFYKNESEDLGSALTLRLYRPTEDDAASGEAGELTGLSGLGSPAYGATVTVTTPDGREQVSRLDGGGGHSGFRSFEVRFGLGEETGPVRARLNWRDTDGQLREQTMELDPGTHSLVLSDSARKVSDR</sequence>
<dbReference type="Gene3D" id="2.130.10.130">
    <property type="entry name" value="Integrin alpha, N-terminal"/>
    <property type="match status" value="1"/>
</dbReference>
<dbReference type="EMBL" id="MWIH01000005">
    <property type="protein sequence ID" value="OQO92571.1"/>
    <property type="molecule type" value="Genomic_DNA"/>
</dbReference>
<dbReference type="PANTHER" id="PTHR16026:SF0">
    <property type="entry name" value="CARTILAGE ACIDIC PROTEIN 1"/>
    <property type="match status" value="1"/>
</dbReference>
<keyword evidence="3" id="KW-1185">Reference proteome</keyword>
<protein>
    <submittedName>
        <fullName evidence="2">RNA-binding protein</fullName>
    </submittedName>
</protein>
<comment type="caution">
    <text evidence="2">The sequence shown here is derived from an EMBL/GenBank/DDBJ whole genome shotgun (WGS) entry which is preliminary data.</text>
</comment>
<evidence type="ECO:0000259" key="1">
    <source>
        <dbReference type="Pfam" id="PF07593"/>
    </source>
</evidence>
<dbReference type="SUPFAM" id="SSF69318">
    <property type="entry name" value="Integrin alpha N-terminal domain"/>
    <property type="match status" value="1"/>
</dbReference>
<dbReference type="AlphaFoldDB" id="A0A1V9A661"/>
<dbReference type="Proteomes" id="UP000192591">
    <property type="component" value="Unassembled WGS sequence"/>
</dbReference>
<evidence type="ECO:0000313" key="3">
    <source>
        <dbReference type="Proteomes" id="UP000192591"/>
    </source>
</evidence>
<evidence type="ECO:0000313" key="2">
    <source>
        <dbReference type="EMBL" id="OQO92571.1"/>
    </source>
</evidence>
<dbReference type="InterPro" id="IPR011519">
    <property type="entry name" value="UnbV_ASPIC"/>
</dbReference>